<feature type="signal peptide" evidence="2">
    <location>
        <begin position="1"/>
        <end position="26"/>
    </location>
</feature>
<dbReference type="GO" id="GO:0016020">
    <property type="term" value="C:membrane"/>
    <property type="evidence" value="ECO:0007669"/>
    <property type="project" value="TreeGrafter"/>
</dbReference>
<dbReference type="SUPFAM" id="SSF53474">
    <property type="entry name" value="alpha/beta-Hydrolases"/>
    <property type="match status" value="1"/>
</dbReference>
<dbReference type="InterPro" id="IPR000073">
    <property type="entry name" value="AB_hydrolase_1"/>
</dbReference>
<feature type="domain" description="AB hydrolase-1" evidence="3">
    <location>
        <begin position="65"/>
        <end position="295"/>
    </location>
</feature>
<evidence type="ECO:0000256" key="2">
    <source>
        <dbReference type="SAM" id="SignalP"/>
    </source>
</evidence>
<dbReference type="InterPro" id="IPR029058">
    <property type="entry name" value="AB_hydrolase_fold"/>
</dbReference>
<dbReference type="PANTHER" id="PTHR43798:SF31">
    <property type="entry name" value="AB HYDROLASE SUPERFAMILY PROTEIN YCLE"/>
    <property type="match status" value="1"/>
</dbReference>
<dbReference type="Gene3D" id="3.40.50.1820">
    <property type="entry name" value="alpha/beta hydrolase"/>
    <property type="match status" value="1"/>
</dbReference>
<evidence type="ECO:0000256" key="1">
    <source>
        <dbReference type="ARBA" id="ARBA00022801"/>
    </source>
</evidence>
<evidence type="ECO:0000313" key="4">
    <source>
        <dbReference type="EMBL" id="QHJ00223.1"/>
    </source>
</evidence>
<dbReference type="PANTHER" id="PTHR43798">
    <property type="entry name" value="MONOACYLGLYCEROL LIPASE"/>
    <property type="match status" value="1"/>
</dbReference>
<dbReference type="Proteomes" id="UP000464787">
    <property type="component" value="Chromosome"/>
</dbReference>
<keyword evidence="2" id="KW-0732">Signal</keyword>
<sequence length="310" mass="33272">MTTGHGPRRRQLLQVLAGAAALPWLASGCATQGGGGVLRQRTVTSSASDQVPLAVFESGNPRGRPVIFIHGFAQSHESWMRQLQAPELQGELRLIAFDLRGHGDSGKPLAKEAYHDPRKWAQDLQSVIQASGAAKPTLVAWSYGGRVLNDYLSVFGDGDVGALDYVAATSTGQPFGQGSAARLMGPMLSDDAALVPQADAAFLRACFEKQPGDADFEAMRRFNAQCPVAVRKLLAGRPANYDDTLRRLKVPVLVTHGDRDRISAVAMSEYTVSLVPQARLSLYPGIGHSSFHEDPARFNAELLALARQSG</sequence>
<dbReference type="KEGG" id="xyk:GT347_20905"/>
<dbReference type="InterPro" id="IPR050266">
    <property type="entry name" value="AB_hydrolase_sf"/>
</dbReference>
<accession>A0A857JB68</accession>
<feature type="chain" id="PRO_5032341936" evidence="2">
    <location>
        <begin position="27"/>
        <end position="310"/>
    </location>
</feature>
<dbReference type="EMBL" id="CP047650">
    <property type="protein sequence ID" value="QHJ00223.1"/>
    <property type="molecule type" value="Genomic_DNA"/>
</dbReference>
<keyword evidence="5" id="KW-1185">Reference proteome</keyword>
<protein>
    <submittedName>
        <fullName evidence="4">Alpha/beta fold hydrolase</fullName>
    </submittedName>
</protein>
<name>A0A857JB68_9BURK</name>
<reference evidence="4 5" key="1">
    <citation type="submission" date="2020-01" db="EMBL/GenBank/DDBJ databases">
        <title>Genome sequencing of strain KACC 21265.</title>
        <authorList>
            <person name="Heo J."/>
            <person name="Kim S.-J."/>
            <person name="Kim J.-S."/>
            <person name="Hong S.-B."/>
            <person name="Kwon S.-W."/>
        </authorList>
    </citation>
    <scope>NUCLEOTIDE SEQUENCE [LARGE SCALE GENOMIC DNA]</scope>
    <source>
        <strain evidence="4 5">KACC 21265</strain>
    </source>
</reference>
<dbReference type="RefSeq" id="WP_160554033.1">
    <property type="nucleotide sequence ID" value="NZ_CP047650.1"/>
</dbReference>
<dbReference type="AlphaFoldDB" id="A0A857JB68"/>
<organism evidence="4 5">
    <name type="scientific">Xylophilus rhododendri</name>
    <dbReference type="NCBI Taxonomy" id="2697032"/>
    <lineage>
        <taxon>Bacteria</taxon>
        <taxon>Pseudomonadati</taxon>
        <taxon>Pseudomonadota</taxon>
        <taxon>Betaproteobacteria</taxon>
        <taxon>Burkholderiales</taxon>
        <taxon>Xylophilus</taxon>
    </lineage>
</organism>
<gene>
    <name evidence="4" type="ORF">GT347_20905</name>
</gene>
<dbReference type="Pfam" id="PF00561">
    <property type="entry name" value="Abhydrolase_1"/>
    <property type="match status" value="1"/>
</dbReference>
<evidence type="ECO:0000259" key="3">
    <source>
        <dbReference type="Pfam" id="PF00561"/>
    </source>
</evidence>
<proteinExistence type="predicted"/>
<evidence type="ECO:0000313" key="5">
    <source>
        <dbReference type="Proteomes" id="UP000464787"/>
    </source>
</evidence>
<dbReference type="GO" id="GO:0016787">
    <property type="term" value="F:hydrolase activity"/>
    <property type="evidence" value="ECO:0007669"/>
    <property type="project" value="UniProtKB-KW"/>
</dbReference>
<keyword evidence="1 4" id="KW-0378">Hydrolase</keyword>